<comment type="caution">
    <text evidence="1">The sequence shown here is derived from an EMBL/GenBank/DDBJ whole genome shotgun (WGS) entry which is preliminary data.</text>
</comment>
<dbReference type="AlphaFoldDB" id="A0A8H3HI80"/>
<evidence type="ECO:0000313" key="1">
    <source>
        <dbReference type="EMBL" id="CAE6511553.1"/>
    </source>
</evidence>
<sequence>MYKFHSSFCLTMIVCSRLSSTVLLALPLVLFAGAAPTGATLGEPQVHAIQQGDTLQLVDSAVMVEEAVNNAELFKDQLKKITSMQQVHGPLAVAYEHWDDVNHSLEHVVNKIAARTPKSFYQIHAEHGHLPSNHDTHDPTISVDFALPLKFKNPLQRGTVLIKKDGY</sequence>
<dbReference type="EMBL" id="CAJMWT010005971">
    <property type="protein sequence ID" value="CAE6511553.1"/>
    <property type="molecule type" value="Genomic_DNA"/>
</dbReference>
<proteinExistence type="predicted"/>
<name>A0A8H3HI80_9AGAM</name>
<accession>A0A8H3HI80</accession>
<evidence type="ECO:0000313" key="2">
    <source>
        <dbReference type="Proteomes" id="UP000663843"/>
    </source>
</evidence>
<protein>
    <submittedName>
        <fullName evidence="1">Uncharacterized protein</fullName>
    </submittedName>
</protein>
<gene>
    <name evidence="1" type="ORF">RDB_LOCUS153414</name>
</gene>
<organism evidence="1 2">
    <name type="scientific">Rhizoctonia solani</name>
    <dbReference type="NCBI Taxonomy" id="456999"/>
    <lineage>
        <taxon>Eukaryota</taxon>
        <taxon>Fungi</taxon>
        <taxon>Dikarya</taxon>
        <taxon>Basidiomycota</taxon>
        <taxon>Agaricomycotina</taxon>
        <taxon>Agaricomycetes</taxon>
        <taxon>Cantharellales</taxon>
        <taxon>Ceratobasidiaceae</taxon>
        <taxon>Rhizoctonia</taxon>
    </lineage>
</organism>
<reference evidence="1" key="1">
    <citation type="submission" date="2021-01" db="EMBL/GenBank/DDBJ databases">
        <authorList>
            <person name="Kaushik A."/>
        </authorList>
    </citation>
    <scope>NUCLEOTIDE SEQUENCE</scope>
    <source>
        <strain evidence="1">AG2-2IIIB</strain>
    </source>
</reference>
<dbReference type="Proteomes" id="UP000663843">
    <property type="component" value="Unassembled WGS sequence"/>
</dbReference>